<dbReference type="Proteomes" id="UP000233837">
    <property type="component" value="Unassembled WGS sequence"/>
</dbReference>
<accession>A0A2I0VQD8</accession>
<reference evidence="1 2" key="2">
    <citation type="journal article" date="2017" name="Nature">
        <title>The Apostasia genome and the evolution of orchids.</title>
        <authorList>
            <person name="Zhang G.Q."/>
            <person name="Liu K.W."/>
            <person name="Li Z."/>
            <person name="Lohaus R."/>
            <person name="Hsiao Y.Y."/>
            <person name="Niu S.C."/>
            <person name="Wang J.Y."/>
            <person name="Lin Y.C."/>
            <person name="Xu Q."/>
            <person name="Chen L.J."/>
            <person name="Yoshida K."/>
            <person name="Fujiwara S."/>
            <person name="Wang Z.W."/>
            <person name="Zhang Y.Q."/>
            <person name="Mitsuda N."/>
            <person name="Wang M."/>
            <person name="Liu G.H."/>
            <person name="Pecoraro L."/>
            <person name="Huang H.X."/>
            <person name="Xiao X.J."/>
            <person name="Lin M."/>
            <person name="Wu X.Y."/>
            <person name="Wu W.L."/>
            <person name="Chen Y.Y."/>
            <person name="Chang S.B."/>
            <person name="Sakamoto S."/>
            <person name="Ohme-Takagi M."/>
            <person name="Yagi M."/>
            <person name="Zeng S.J."/>
            <person name="Shen C.Y."/>
            <person name="Yeh C.M."/>
            <person name="Luo Y.B."/>
            <person name="Tsai W.C."/>
            <person name="Van de Peer Y."/>
            <person name="Liu Z.J."/>
        </authorList>
    </citation>
    <scope>NUCLEOTIDE SEQUENCE [LARGE SCALE GENOMIC DNA]</scope>
    <source>
        <tissue evidence="1">The whole plant</tissue>
    </source>
</reference>
<name>A0A2I0VQD8_9ASPA</name>
<dbReference type="AlphaFoldDB" id="A0A2I0VQD8"/>
<dbReference type="EMBL" id="KZ503325">
    <property type="protein sequence ID" value="PKU65626.1"/>
    <property type="molecule type" value="Genomic_DNA"/>
</dbReference>
<reference evidence="1 2" key="1">
    <citation type="journal article" date="2016" name="Sci. Rep.">
        <title>The Dendrobium catenatum Lindl. genome sequence provides insights into polysaccharide synthase, floral development and adaptive evolution.</title>
        <authorList>
            <person name="Zhang G.Q."/>
            <person name="Xu Q."/>
            <person name="Bian C."/>
            <person name="Tsai W.C."/>
            <person name="Yeh C.M."/>
            <person name="Liu K.W."/>
            <person name="Yoshida K."/>
            <person name="Zhang L.S."/>
            <person name="Chang S.B."/>
            <person name="Chen F."/>
            <person name="Shi Y."/>
            <person name="Su Y.Y."/>
            <person name="Zhang Y.Q."/>
            <person name="Chen L.J."/>
            <person name="Yin Y."/>
            <person name="Lin M."/>
            <person name="Huang H."/>
            <person name="Deng H."/>
            <person name="Wang Z.W."/>
            <person name="Zhu S.L."/>
            <person name="Zhao X."/>
            <person name="Deng C."/>
            <person name="Niu S.C."/>
            <person name="Huang J."/>
            <person name="Wang M."/>
            <person name="Liu G.H."/>
            <person name="Yang H.J."/>
            <person name="Xiao X.J."/>
            <person name="Hsiao Y.Y."/>
            <person name="Wu W.L."/>
            <person name="Chen Y.Y."/>
            <person name="Mitsuda N."/>
            <person name="Ohme-Takagi M."/>
            <person name="Luo Y.B."/>
            <person name="Van de Peer Y."/>
            <person name="Liu Z.J."/>
        </authorList>
    </citation>
    <scope>NUCLEOTIDE SEQUENCE [LARGE SCALE GENOMIC DNA]</scope>
    <source>
        <tissue evidence="1">The whole plant</tissue>
    </source>
</reference>
<proteinExistence type="predicted"/>
<sequence>MVADLVVNGENTLKIVMDGAISTVVLDNVDQGEVGDNFVSTVDVVASLVSFLLVNDLVANKEACIDNANDVENVNIELANSLDSSLEATTPPLVDEIVNDLSCHPSNQLANTPQLDNLSSCLQHETMVDPINVNLVDHDGFVVSNKTTLFALPSPPISNVDDSALCSGDFLVDILVGHAMRKLIFCIIP</sequence>
<protein>
    <submittedName>
        <fullName evidence="1">Uncharacterized protein</fullName>
    </submittedName>
</protein>
<evidence type="ECO:0000313" key="2">
    <source>
        <dbReference type="Proteomes" id="UP000233837"/>
    </source>
</evidence>
<keyword evidence="2" id="KW-1185">Reference proteome</keyword>
<evidence type="ECO:0000313" key="1">
    <source>
        <dbReference type="EMBL" id="PKU65626.1"/>
    </source>
</evidence>
<organism evidence="1 2">
    <name type="scientific">Dendrobium catenatum</name>
    <dbReference type="NCBI Taxonomy" id="906689"/>
    <lineage>
        <taxon>Eukaryota</taxon>
        <taxon>Viridiplantae</taxon>
        <taxon>Streptophyta</taxon>
        <taxon>Embryophyta</taxon>
        <taxon>Tracheophyta</taxon>
        <taxon>Spermatophyta</taxon>
        <taxon>Magnoliopsida</taxon>
        <taxon>Liliopsida</taxon>
        <taxon>Asparagales</taxon>
        <taxon>Orchidaceae</taxon>
        <taxon>Epidendroideae</taxon>
        <taxon>Malaxideae</taxon>
        <taxon>Dendrobiinae</taxon>
        <taxon>Dendrobium</taxon>
    </lineage>
</organism>
<gene>
    <name evidence="1" type="ORF">MA16_Dca021515</name>
</gene>